<dbReference type="AlphaFoldDB" id="A0A9D9I5I0"/>
<evidence type="ECO:0000313" key="2">
    <source>
        <dbReference type="EMBL" id="MBO8466047.1"/>
    </source>
</evidence>
<sequence>MFLRFATIGAEDSVAIMYNEMAPTLAFIIIAALVNGGTLFFYKKKTLQMRLSNISGITNIILQGYLLYHLFKLRELCESASYAHEAVSFSLTMVFPAIAAILDFLASRAISRQEAAGQLRIRLKKS</sequence>
<comment type="caution">
    <text evidence="2">The sequence shown here is derived from an EMBL/GenBank/DDBJ whole genome shotgun (WGS) entry which is preliminary data.</text>
</comment>
<keyword evidence="1" id="KW-1133">Transmembrane helix</keyword>
<dbReference type="Pfam" id="PF14126">
    <property type="entry name" value="DUF4293"/>
    <property type="match status" value="1"/>
</dbReference>
<feature type="transmembrane region" description="Helical" evidence="1">
    <location>
        <begin position="54"/>
        <end position="71"/>
    </location>
</feature>
<organism evidence="2 3">
    <name type="scientific">Candidatus Merdivivens pullistercoris</name>
    <dbReference type="NCBI Taxonomy" id="2840873"/>
    <lineage>
        <taxon>Bacteria</taxon>
        <taxon>Pseudomonadati</taxon>
        <taxon>Bacteroidota</taxon>
        <taxon>Bacteroidia</taxon>
        <taxon>Bacteroidales</taxon>
        <taxon>Muribaculaceae</taxon>
        <taxon>Muribaculaceae incertae sedis</taxon>
        <taxon>Candidatus Merdivivens</taxon>
    </lineage>
</organism>
<dbReference type="Proteomes" id="UP000823597">
    <property type="component" value="Unassembled WGS sequence"/>
</dbReference>
<protein>
    <submittedName>
        <fullName evidence="2">DUF4293 family protein</fullName>
    </submittedName>
</protein>
<name>A0A9D9I5I0_9BACT</name>
<reference evidence="2" key="2">
    <citation type="journal article" date="2021" name="PeerJ">
        <title>Extensive microbial diversity within the chicken gut microbiome revealed by metagenomics and culture.</title>
        <authorList>
            <person name="Gilroy R."/>
            <person name="Ravi A."/>
            <person name="Getino M."/>
            <person name="Pursley I."/>
            <person name="Horton D.L."/>
            <person name="Alikhan N.F."/>
            <person name="Baker D."/>
            <person name="Gharbi K."/>
            <person name="Hall N."/>
            <person name="Watson M."/>
            <person name="Adriaenssens E.M."/>
            <person name="Foster-Nyarko E."/>
            <person name="Jarju S."/>
            <person name="Secka A."/>
            <person name="Antonio M."/>
            <person name="Oren A."/>
            <person name="Chaudhuri R.R."/>
            <person name="La Ragione R."/>
            <person name="Hildebrand F."/>
            <person name="Pallen M.J."/>
        </authorList>
    </citation>
    <scope>NUCLEOTIDE SEQUENCE</scope>
    <source>
        <strain evidence="2">10037</strain>
    </source>
</reference>
<feature type="transmembrane region" description="Helical" evidence="1">
    <location>
        <begin position="21"/>
        <end position="42"/>
    </location>
</feature>
<keyword evidence="1" id="KW-0812">Transmembrane</keyword>
<gene>
    <name evidence="2" type="ORF">IAB93_08680</name>
</gene>
<feature type="transmembrane region" description="Helical" evidence="1">
    <location>
        <begin position="86"/>
        <end position="106"/>
    </location>
</feature>
<accession>A0A9D9I5I0</accession>
<proteinExistence type="predicted"/>
<reference evidence="2" key="1">
    <citation type="submission" date="2020-10" db="EMBL/GenBank/DDBJ databases">
        <authorList>
            <person name="Gilroy R."/>
        </authorList>
    </citation>
    <scope>NUCLEOTIDE SEQUENCE</scope>
    <source>
        <strain evidence="2">10037</strain>
    </source>
</reference>
<evidence type="ECO:0000256" key="1">
    <source>
        <dbReference type="SAM" id="Phobius"/>
    </source>
</evidence>
<keyword evidence="1" id="KW-0472">Membrane</keyword>
<evidence type="ECO:0000313" key="3">
    <source>
        <dbReference type="Proteomes" id="UP000823597"/>
    </source>
</evidence>
<dbReference type="InterPro" id="IPR025635">
    <property type="entry name" value="DUF4293"/>
</dbReference>
<dbReference type="EMBL" id="JADIME010000092">
    <property type="protein sequence ID" value="MBO8466047.1"/>
    <property type="molecule type" value="Genomic_DNA"/>
</dbReference>